<comment type="similarity">
    <text evidence="1">Belongs to the GIPC family.</text>
</comment>
<dbReference type="AlphaFoldDB" id="H0WVX4"/>
<dbReference type="GeneTree" id="ENSGT00390000003420"/>
<accession>H0WVX4</accession>
<reference evidence="4" key="3">
    <citation type="submission" date="2025-09" db="UniProtKB">
        <authorList>
            <consortium name="Ensembl"/>
        </authorList>
    </citation>
    <scope>IDENTIFICATION</scope>
</reference>
<dbReference type="HOGENOM" id="CLU_044527_1_0_1"/>
<evidence type="ECO:0000313" key="5">
    <source>
        <dbReference type="Proteomes" id="UP000005225"/>
    </source>
</evidence>
<dbReference type="CDD" id="cd21180">
    <property type="entry name" value="GH2_GIPC"/>
    <property type="match status" value="1"/>
</dbReference>
<sequence>MWEWKTKPTKTKPTETSPHAEREQKGAAGGSGPGPSDSAPSLVFRTQLAHGSPIRRVEGFSSIKELYAKIAGVFGISPSEILYCTLNTPKVDMEKLTGGQIGLNDSIFAHVKGRKKEVRLCKSEDSPGLILSDNGAGCVFIKRIRDGGIIYLVQTICVGDHIESINGESVVGWRHYAVAQKFKELKKWEYFTMKLIEPKKASEMQLRSKPGKSSVEKLPGGTFTRKKSLRLRSKGPAKIEEKIKPSGAEAKAIERIDDLLELYMGIQDADLATEIFEAGKDKGTSEELGKALKEVLEDFVFPEEVVPDVWKAICDATRT</sequence>
<dbReference type="EMBL" id="AAQR03023472">
    <property type="status" value="NOT_ANNOTATED_CDS"/>
    <property type="molecule type" value="Genomic_DNA"/>
</dbReference>
<feature type="region of interest" description="Disordered" evidence="2">
    <location>
        <begin position="1"/>
        <end position="41"/>
    </location>
</feature>
<dbReference type="Gene3D" id="2.30.42.10">
    <property type="match status" value="1"/>
</dbReference>
<dbReference type="STRING" id="30611.ENSOGAP00000006491"/>
<dbReference type="InterPro" id="IPR055349">
    <property type="entry name" value="GH2_GIPC"/>
</dbReference>
<dbReference type="PANTHER" id="PTHR12259:SF3">
    <property type="entry name" value="PDZ DOMAIN-CONTAINING PROTEIN GIPC2"/>
    <property type="match status" value="1"/>
</dbReference>
<evidence type="ECO:0000256" key="1">
    <source>
        <dbReference type="ARBA" id="ARBA00009011"/>
    </source>
</evidence>
<dbReference type="Pfam" id="PF00595">
    <property type="entry name" value="PDZ"/>
    <property type="match status" value="1"/>
</dbReference>
<evidence type="ECO:0000313" key="4">
    <source>
        <dbReference type="Ensembl" id="ENSOGAP00000006491.2"/>
    </source>
</evidence>
<dbReference type="eggNOG" id="KOG3938">
    <property type="taxonomic scope" value="Eukaryota"/>
</dbReference>
<gene>
    <name evidence="4" type="primary">GIPC2</name>
</gene>
<dbReference type="PROSITE" id="PS50106">
    <property type="entry name" value="PDZ"/>
    <property type="match status" value="1"/>
</dbReference>
<dbReference type="EMBL" id="AAQR03023473">
    <property type="status" value="NOT_ANNOTATED_CDS"/>
    <property type="molecule type" value="Genomic_DNA"/>
</dbReference>
<dbReference type="SUPFAM" id="SSF50156">
    <property type="entry name" value="PDZ domain-like"/>
    <property type="match status" value="1"/>
</dbReference>
<dbReference type="InterPro" id="IPR017379">
    <property type="entry name" value="GIPC1/2/3"/>
</dbReference>
<dbReference type="Pfam" id="PF25082">
    <property type="entry name" value="GIPC1_GH2"/>
    <property type="match status" value="1"/>
</dbReference>
<dbReference type="Ensembl" id="ENSOGAT00000007259.2">
    <property type="protein sequence ID" value="ENSOGAP00000006491.2"/>
    <property type="gene ID" value="ENSOGAG00000007256.2"/>
</dbReference>
<dbReference type="InterPro" id="IPR001478">
    <property type="entry name" value="PDZ"/>
</dbReference>
<dbReference type="PANTHER" id="PTHR12259">
    <property type="entry name" value="RGS-GAIP INTERACTING PROTEIN GIPC"/>
    <property type="match status" value="1"/>
</dbReference>
<feature type="domain" description="PDZ" evidence="3">
    <location>
        <begin position="117"/>
        <end position="184"/>
    </location>
</feature>
<organism evidence="4 5">
    <name type="scientific">Otolemur garnettii</name>
    <name type="common">Small-eared galago</name>
    <name type="synonym">Garnett's greater bushbaby</name>
    <dbReference type="NCBI Taxonomy" id="30611"/>
    <lineage>
        <taxon>Eukaryota</taxon>
        <taxon>Metazoa</taxon>
        <taxon>Chordata</taxon>
        <taxon>Craniata</taxon>
        <taxon>Vertebrata</taxon>
        <taxon>Euteleostomi</taxon>
        <taxon>Mammalia</taxon>
        <taxon>Eutheria</taxon>
        <taxon>Euarchontoglires</taxon>
        <taxon>Primates</taxon>
        <taxon>Strepsirrhini</taxon>
        <taxon>Lorisiformes</taxon>
        <taxon>Galagidae</taxon>
        <taxon>Otolemur</taxon>
    </lineage>
</organism>
<dbReference type="OMA" id="VGWRHYE"/>
<dbReference type="GO" id="GO:0042802">
    <property type="term" value="F:identical protein binding"/>
    <property type="evidence" value="ECO:0007669"/>
    <property type="project" value="Ensembl"/>
</dbReference>
<dbReference type="InParanoid" id="H0WVX4"/>
<dbReference type="InterPro" id="IPR036034">
    <property type="entry name" value="PDZ_sf"/>
</dbReference>
<dbReference type="EMBL" id="AAQR03023474">
    <property type="status" value="NOT_ANNOTATED_CDS"/>
    <property type="molecule type" value="Genomic_DNA"/>
</dbReference>
<dbReference type="SMART" id="SM00228">
    <property type="entry name" value="PDZ"/>
    <property type="match status" value="1"/>
</dbReference>
<proteinExistence type="inferred from homology"/>
<reference evidence="4" key="2">
    <citation type="submission" date="2025-08" db="UniProtKB">
        <authorList>
            <consortium name="Ensembl"/>
        </authorList>
    </citation>
    <scope>IDENTIFICATION</scope>
</reference>
<keyword evidence="5" id="KW-1185">Reference proteome</keyword>
<reference evidence="5" key="1">
    <citation type="submission" date="2011-03" db="EMBL/GenBank/DDBJ databases">
        <title>Version 3 of the genome sequence of Otolemur garnettii (Bushbaby).</title>
        <authorList>
            <consortium name="The Broad Institute Genome Sequencing Platform"/>
            <person name="Di Palma F."/>
            <person name="Johnson J."/>
            <person name="Lander E.S."/>
            <person name="Lindblad-Toh K."/>
            <person name="Jaffe D.B."/>
            <person name="Gnerre S."/>
            <person name="MacCallum I."/>
            <person name="Przybylski D."/>
            <person name="Ribeiro F.J."/>
            <person name="Burton J.N."/>
            <person name="Walker B.J."/>
            <person name="Sharpe T."/>
            <person name="Hall G."/>
        </authorList>
    </citation>
    <scope>NUCLEOTIDE SEQUENCE [LARGE SCALE GENOMIC DNA]</scope>
</reference>
<protein>
    <submittedName>
        <fullName evidence="4">GIPC PDZ domain containing family member 2</fullName>
    </submittedName>
</protein>
<dbReference type="InterPro" id="IPR056814">
    <property type="entry name" value="GIPC1-3_GH1"/>
</dbReference>
<dbReference type="EMBL" id="AAQR03023470">
    <property type="status" value="NOT_ANNOTATED_CDS"/>
    <property type="molecule type" value="Genomic_DNA"/>
</dbReference>
<evidence type="ECO:0000256" key="2">
    <source>
        <dbReference type="SAM" id="MobiDB-lite"/>
    </source>
</evidence>
<dbReference type="Proteomes" id="UP000005225">
    <property type="component" value="Unassembled WGS sequence"/>
</dbReference>
<evidence type="ECO:0000259" key="3">
    <source>
        <dbReference type="PROSITE" id="PS50106"/>
    </source>
</evidence>
<name>H0WVX4_OTOGA</name>
<dbReference type="Pfam" id="PF25083">
    <property type="entry name" value="GIPC1_GH1"/>
    <property type="match status" value="1"/>
</dbReference>
<dbReference type="EMBL" id="AAQR03023471">
    <property type="status" value="NOT_ANNOTATED_CDS"/>
    <property type="molecule type" value="Genomic_DNA"/>
</dbReference>